<dbReference type="Gene3D" id="3.40.30.10">
    <property type="entry name" value="Glutaredoxin"/>
    <property type="match status" value="1"/>
</dbReference>
<dbReference type="CDD" id="cd02976">
    <property type="entry name" value="NrdH"/>
    <property type="match status" value="1"/>
</dbReference>
<evidence type="ECO:0000313" key="3">
    <source>
        <dbReference type="EMBL" id="HJG80979.1"/>
    </source>
</evidence>
<dbReference type="SUPFAM" id="SSF52833">
    <property type="entry name" value="Thioredoxin-like"/>
    <property type="match status" value="1"/>
</dbReference>
<proteinExistence type="predicted"/>
<sequence>MPITLWTQPSCVQCKAVSRAFDNAGVPYEKRDLTDPANARKLEAFKQQGYRQAPITESPAGTFSGFNPNKVNAAITAARAEQSTPGVAGPTMTGPGLS</sequence>
<protein>
    <submittedName>
        <fullName evidence="3">Glutaredoxin family protein</fullName>
    </submittedName>
</protein>
<dbReference type="EMBL" id="DYUK01000245">
    <property type="protein sequence ID" value="HJG80979.1"/>
    <property type="molecule type" value="Genomic_DNA"/>
</dbReference>
<organism evidence="3 4">
    <name type="scientific">Brevibacterium senegalense</name>
    <dbReference type="NCBI Taxonomy" id="1033736"/>
    <lineage>
        <taxon>Bacteria</taxon>
        <taxon>Bacillati</taxon>
        <taxon>Actinomycetota</taxon>
        <taxon>Actinomycetes</taxon>
        <taxon>Micrococcales</taxon>
        <taxon>Brevibacteriaceae</taxon>
        <taxon>Brevibacterium</taxon>
    </lineage>
</organism>
<dbReference type="PROSITE" id="PS51354">
    <property type="entry name" value="GLUTAREDOXIN_2"/>
    <property type="match status" value="1"/>
</dbReference>
<dbReference type="InterPro" id="IPR036249">
    <property type="entry name" value="Thioredoxin-like_sf"/>
</dbReference>
<gene>
    <name evidence="3" type="ORF">K8V08_11265</name>
</gene>
<feature type="domain" description="Glutaredoxin" evidence="2">
    <location>
        <begin position="3"/>
        <end position="42"/>
    </location>
</feature>
<dbReference type="Pfam" id="PF00462">
    <property type="entry name" value="Glutaredoxin"/>
    <property type="match status" value="1"/>
</dbReference>
<evidence type="ECO:0000259" key="2">
    <source>
        <dbReference type="Pfam" id="PF00462"/>
    </source>
</evidence>
<dbReference type="Proteomes" id="UP000784435">
    <property type="component" value="Unassembled WGS sequence"/>
</dbReference>
<accession>A0A921MGR9</accession>
<evidence type="ECO:0000256" key="1">
    <source>
        <dbReference type="SAM" id="MobiDB-lite"/>
    </source>
</evidence>
<dbReference type="AlphaFoldDB" id="A0A921MGR9"/>
<dbReference type="InterPro" id="IPR002109">
    <property type="entry name" value="Glutaredoxin"/>
</dbReference>
<reference evidence="3" key="2">
    <citation type="submission" date="2021-09" db="EMBL/GenBank/DDBJ databases">
        <authorList>
            <person name="Gilroy R."/>
        </authorList>
    </citation>
    <scope>NUCLEOTIDE SEQUENCE</scope>
    <source>
        <strain evidence="3">ChiGjej5B5-7349</strain>
    </source>
</reference>
<feature type="region of interest" description="Disordered" evidence="1">
    <location>
        <begin position="78"/>
        <end position="98"/>
    </location>
</feature>
<comment type="caution">
    <text evidence="3">The sequence shown here is derived from an EMBL/GenBank/DDBJ whole genome shotgun (WGS) entry which is preliminary data.</text>
</comment>
<name>A0A921MGR9_9MICO</name>
<evidence type="ECO:0000313" key="4">
    <source>
        <dbReference type="Proteomes" id="UP000784435"/>
    </source>
</evidence>
<reference evidence="3" key="1">
    <citation type="journal article" date="2021" name="PeerJ">
        <title>Extensive microbial diversity within the chicken gut microbiome revealed by metagenomics and culture.</title>
        <authorList>
            <person name="Gilroy R."/>
            <person name="Ravi A."/>
            <person name="Getino M."/>
            <person name="Pursley I."/>
            <person name="Horton D.L."/>
            <person name="Alikhan N.F."/>
            <person name="Baker D."/>
            <person name="Gharbi K."/>
            <person name="Hall N."/>
            <person name="Watson M."/>
            <person name="Adriaenssens E.M."/>
            <person name="Foster-Nyarko E."/>
            <person name="Jarju S."/>
            <person name="Secka A."/>
            <person name="Antonio M."/>
            <person name="Oren A."/>
            <person name="Chaudhuri R.R."/>
            <person name="La Ragione R."/>
            <person name="Hildebrand F."/>
            <person name="Pallen M.J."/>
        </authorList>
    </citation>
    <scope>NUCLEOTIDE SEQUENCE</scope>
    <source>
        <strain evidence="3">ChiGjej5B5-7349</strain>
    </source>
</reference>